<dbReference type="Gene3D" id="3.40.630.40">
    <property type="entry name" value="Zn-dependent exopeptidases"/>
    <property type="match status" value="1"/>
</dbReference>
<dbReference type="Pfam" id="PF05013">
    <property type="entry name" value="FGase"/>
    <property type="match status" value="1"/>
</dbReference>
<organism evidence="1 2">
    <name type="scientific">Lacticaseibacillus paracasei NRIC 0644</name>
    <dbReference type="NCBI Taxonomy" id="1435038"/>
    <lineage>
        <taxon>Bacteria</taxon>
        <taxon>Bacillati</taxon>
        <taxon>Bacillota</taxon>
        <taxon>Bacilli</taxon>
        <taxon>Lactobacillales</taxon>
        <taxon>Lactobacillaceae</taxon>
        <taxon>Lacticaseibacillus</taxon>
    </lineage>
</organism>
<name>A0A0C9PMD6_LACPA</name>
<dbReference type="AlphaFoldDB" id="A0A0C9PMD6"/>
<dbReference type="InterPro" id="IPR007709">
    <property type="entry name" value="N-FG_amidohydro"/>
</dbReference>
<accession>A0A0C9PMD6</accession>
<keyword evidence="1" id="KW-0378">Hydrolase</keyword>
<reference evidence="2" key="1">
    <citation type="submission" date="2014-05" db="EMBL/GenBank/DDBJ databases">
        <title>Whole genome sequencing of Lactobacillus casei NRIC0644.</title>
        <authorList>
            <person name="Atarashi H."/>
            <person name="Yoshida Y."/>
            <person name="Fujimura S."/>
            <person name="Tanaka N."/>
            <person name="Shiwa Y."/>
            <person name="Yoshikawa H."/>
            <person name="Okada S."/>
            <person name="Nakagawa J."/>
        </authorList>
    </citation>
    <scope>NUCLEOTIDE SEQUENCE [LARGE SCALE GENOMIC DNA]</scope>
    <source>
        <strain evidence="2">NRIC0644</strain>
    </source>
</reference>
<proteinExistence type="predicted"/>
<dbReference type="SUPFAM" id="SSF53187">
    <property type="entry name" value="Zn-dependent exopeptidases"/>
    <property type="match status" value="1"/>
</dbReference>
<sequence length="267" mass="31175">MGENEQLSATFELLHADAASPVVISLPHSGTWIPADMRKHLLPTAVLANSDWFLPALYDFLPQTGFTTLINRVNRYVADPNRAVTLDSDHDYRSATIYQRNTFNHPLYARPLPPETLQSRLRTYYWPYRHALTMILKQKQAKFGHAYLIDLHSFAQYPHYPGIKPKTIVLGNDHDRTTSKIFRQTLSAAFAAHDFTVENNFPFRGGDITRYYGHQPNITAIQIELRYDQYIDQRPFREEVLTQYQTDLFRKAQDRLRFLRDFLLKLT</sequence>
<dbReference type="GO" id="GO:0016787">
    <property type="term" value="F:hydrolase activity"/>
    <property type="evidence" value="ECO:0007669"/>
    <property type="project" value="UniProtKB-KW"/>
</dbReference>
<comment type="caution">
    <text evidence="1">The sequence shown here is derived from an EMBL/GenBank/DDBJ whole genome shotgun (WGS) entry which is preliminary data.</text>
</comment>
<evidence type="ECO:0000313" key="2">
    <source>
        <dbReference type="Proteomes" id="UP000032552"/>
    </source>
</evidence>
<evidence type="ECO:0000313" key="1">
    <source>
        <dbReference type="EMBL" id="GAN36136.1"/>
    </source>
</evidence>
<protein>
    <submittedName>
        <fullName evidence="1">N-formylglutamate amidohydrolase</fullName>
    </submittedName>
</protein>
<dbReference type="EMBL" id="BAYM01000049">
    <property type="protein sequence ID" value="GAN36136.1"/>
    <property type="molecule type" value="Genomic_DNA"/>
</dbReference>
<dbReference type="RefSeq" id="WP_045625778.1">
    <property type="nucleotide sequence ID" value="NZ_BAYM01000049.1"/>
</dbReference>
<dbReference type="Proteomes" id="UP000032552">
    <property type="component" value="Unassembled WGS sequence"/>
</dbReference>
<gene>
    <name evidence="1" type="ORF">LC0644_0725</name>
</gene>